<name>A0A2T7PN04_POMCA</name>
<evidence type="ECO:0000313" key="2">
    <source>
        <dbReference type="EMBL" id="PVD34801.1"/>
    </source>
</evidence>
<feature type="compositionally biased region" description="Polar residues" evidence="1">
    <location>
        <begin position="999"/>
        <end position="1009"/>
    </location>
</feature>
<accession>A0A2T7PN04</accession>
<evidence type="ECO:0000256" key="1">
    <source>
        <dbReference type="SAM" id="MobiDB-lite"/>
    </source>
</evidence>
<gene>
    <name evidence="2" type="ORF">C0Q70_06079</name>
</gene>
<comment type="caution">
    <text evidence="2">The sequence shown here is derived from an EMBL/GenBank/DDBJ whole genome shotgun (WGS) entry which is preliminary data.</text>
</comment>
<dbReference type="Proteomes" id="UP000245119">
    <property type="component" value="Linkage Group LG3"/>
</dbReference>
<organism evidence="2 3">
    <name type="scientific">Pomacea canaliculata</name>
    <name type="common">Golden apple snail</name>
    <dbReference type="NCBI Taxonomy" id="400727"/>
    <lineage>
        <taxon>Eukaryota</taxon>
        <taxon>Metazoa</taxon>
        <taxon>Spiralia</taxon>
        <taxon>Lophotrochozoa</taxon>
        <taxon>Mollusca</taxon>
        <taxon>Gastropoda</taxon>
        <taxon>Caenogastropoda</taxon>
        <taxon>Architaenioglossa</taxon>
        <taxon>Ampullarioidea</taxon>
        <taxon>Ampullariidae</taxon>
        <taxon>Pomacea</taxon>
    </lineage>
</organism>
<protein>
    <submittedName>
        <fullName evidence="2">Uncharacterized protein</fullName>
    </submittedName>
</protein>
<feature type="compositionally biased region" description="Basic residues" evidence="1">
    <location>
        <begin position="146"/>
        <end position="162"/>
    </location>
</feature>
<dbReference type="AlphaFoldDB" id="A0A2T7PN04"/>
<feature type="region of interest" description="Disordered" evidence="1">
    <location>
        <begin position="87"/>
        <end position="168"/>
    </location>
</feature>
<feature type="region of interest" description="Disordered" evidence="1">
    <location>
        <begin position="997"/>
        <end position="1017"/>
    </location>
</feature>
<dbReference type="EMBL" id="PZQS01000003">
    <property type="protein sequence ID" value="PVD34801.1"/>
    <property type="molecule type" value="Genomic_DNA"/>
</dbReference>
<evidence type="ECO:0000313" key="3">
    <source>
        <dbReference type="Proteomes" id="UP000245119"/>
    </source>
</evidence>
<keyword evidence="3" id="KW-1185">Reference proteome</keyword>
<reference evidence="2 3" key="1">
    <citation type="submission" date="2018-04" db="EMBL/GenBank/DDBJ databases">
        <title>The genome of golden apple snail Pomacea canaliculata provides insight into stress tolerance and invasive adaptation.</title>
        <authorList>
            <person name="Liu C."/>
            <person name="Liu B."/>
            <person name="Ren Y."/>
            <person name="Zhang Y."/>
            <person name="Wang H."/>
            <person name="Li S."/>
            <person name="Jiang F."/>
            <person name="Yin L."/>
            <person name="Zhang G."/>
            <person name="Qian W."/>
            <person name="Fan W."/>
        </authorList>
    </citation>
    <scope>NUCLEOTIDE SEQUENCE [LARGE SCALE GENOMIC DNA]</scope>
    <source>
        <strain evidence="2">SZHN2017</strain>
        <tissue evidence="2">Muscle</tissue>
    </source>
</reference>
<sequence length="1056" mass="118336">MAGDLLDVMSLARGFATNAKQIQTDIEKIIEKENSEIQIQDELDVLSPQNPDTGKIIQVQDVAIKTEPQDMVDLSVISESCVRWAEMSQVESEPSDAETISSDSSSDDWDDYESYSSNSDKSSRDMLVTESDEDTNKWLTLESRKARQKTTHKSNKNKRISSHHVDSQSKNFFINSGSSVQHSSTTLDTCIAGPDHYSSDCVPTDDRNFLARRHQHKANAPTRKIVPIQLFPETNQLQKTSKRKDKQSILSFQQQSSLSLNAKYLKDTYSVSNHHAADQTELKQRYTCILSQNKTVPVQFLAEKAPVKKTKEECSLPMLQKPSLSFLVKYLHDTNLRQAHRREATGGQRVTEHYQKDMLAENRSSRDMLTSSESLACSREVLNICRPSVIKSTISVKSEECCWPANTTFNSHLCHKDQVLVSSKMITKCSENETKLPHDIIEEKLHTSNKVRCAVSSGALASQHEFDPQLPSSYEISKAKPQTVTSLVESSTNPLKLIKTESPKLLEQARKRFVPAPFPSLTTEEVHQLFSETNMDMFVKLCTEPSMERAAKLPHAPKEYRKANNLDCTLKKEVLCVRPELCTIIKSNLHQEKLGHLTDRFRHMNETRTIQVKESNSDRTNDVRLHSPVSFSKRWEQFQTPKKMESLCSTPQSTPCHSPLPAEESSFSPLVTGHNLLAYNKGKISDMHNFNTCRDIAVSCTKMLNRMTLSNPSSPRRDCRAVTQLPSNTSTSSGLYFPGSPSSTCSAEGLHAKVSGIDVYEAFTNLKLASIEKKIKKYNEILDTKLSKHKDQTRGKKHGFVQKNLKKYENYMCSDRQGTAQGLITNSAPFSKKSSSKHTLKCAFPSKEFLSCAGIAETGEFSVCKSSSNIKEGKNVLPSIKSEWMSNSSADPSSQIRTLYRGKSISCSSNNSDINDLPKVPLQVPTTNNSPRLFHNMVHISSSPKQSSQSERLLLSETFSISPLSRKRRLDAAESHPYLPAHVLMERGKVSSCKRQRTNRTFTTSTPVKSSPKESGKSFCMDDTLSTIAGDFHVTMTNVHHSDSESSEEDTVILVS</sequence>
<proteinExistence type="predicted"/>